<evidence type="ECO:0000259" key="2">
    <source>
        <dbReference type="Pfam" id="PF21390"/>
    </source>
</evidence>
<dbReference type="PANTHER" id="PTHR43377:SF1">
    <property type="entry name" value="BILIVERDIN REDUCTASE A"/>
    <property type="match status" value="1"/>
</dbReference>
<dbReference type="SUPFAM" id="SSF51735">
    <property type="entry name" value="NAD(P)-binding Rossmann-fold domains"/>
    <property type="match status" value="1"/>
</dbReference>
<dbReference type="InterPro" id="IPR010091">
    <property type="entry name" value="Thiazolinyl_imide_reductase"/>
</dbReference>
<accession>A0A3E3K1V2</accession>
<dbReference type="InterPro" id="IPR000683">
    <property type="entry name" value="Gfo/Idh/MocA-like_OxRdtase_N"/>
</dbReference>
<dbReference type="OrthoDB" id="9760689at2"/>
<evidence type="ECO:0000313" key="3">
    <source>
        <dbReference type="EMBL" id="RGE86976.1"/>
    </source>
</evidence>
<sequence length="358" mass="40570">MSLGKKDKKYYRIVVCGTNFGRMYIKGIKINANCKLVGILSKGSLQSKKCAGENNIPLYTDISQLNSKDVDIVCVAVKSSITGGDGAEIALECLKRGINVIQEQPVHYNEAKECFKQALKNHCHYYINSFYSGISAGKLMIEYANKLLNKTRPILLEAECSIQVLYPLLDILGKMLGNVTTYKLNKVKTTNEILVIVEGEVEKIPLILKIENRMASDNSDNYALLFHRIVLFTSSGQLVMDNSIGAVFWEPRYFIEKKNGILNFEGNNIYSNQKVTEILNEDCLDDTYKDIYDNVWPQGISNMIDEFMMLIENEMDRKNIQYQLNLCKLWGEIGKCIGPVNNILPEEIIPINGEEILY</sequence>
<organism evidence="3 4">
    <name type="scientific">Sellimonas intestinalis</name>
    <dbReference type="NCBI Taxonomy" id="1653434"/>
    <lineage>
        <taxon>Bacteria</taxon>
        <taxon>Bacillati</taxon>
        <taxon>Bacillota</taxon>
        <taxon>Clostridia</taxon>
        <taxon>Lachnospirales</taxon>
        <taxon>Lachnospiraceae</taxon>
        <taxon>Sellimonas</taxon>
    </lineage>
</organism>
<dbReference type="Gene3D" id="3.40.50.720">
    <property type="entry name" value="NAD(P)-binding Rossmann-like Domain"/>
    <property type="match status" value="1"/>
</dbReference>
<gene>
    <name evidence="3" type="ORF">DW016_08500</name>
</gene>
<name>A0A3E3K1V2_9FIRM</name>
<dbReference type="InterPro" id="IPR051450">
    <property type="entry name" value="Gfo/Idh/MocA_Oxidoreductases"/>
</dbReference>
<protein>
    <submittedName>
        <fullName evidence="3">Uncharacterized protein</fullName>
    </submittedName>
</protein>
<dbReference type="Pfam" id="PF21390">
    <property type="entry name" value="Irp3-like_C"/>
    <property type="match status" value="1"/>
</dbReference>
<dbReference type="NCBIfam" id="TIGR01761">
    <property type="entry name" value="thiaz-red"/>
    <property type="match status" value="1"/>
</dbReference>
<feature type="domain" description="Gfo/Idh/MocA-like oxidoreductase N-terminal" evidence="1">
    <location>
        <begin position="12"/>
        <end position="127"/>
    </location>
</feature>
<evidence type="ECO:0000313" key="4">
    <source>
        <dbReference type="Proteomes" id="UP000261080"/>
    </source>
</evidence>
<dbReference type="RefSeq" id="WP_024732062.1">
    <property type="nucleotide sequence ID" value="NZ_BAABYU010000001.1"/>
</dbReference>
<evidence type="ECO:0000259" key="1">
    <source>
        <dbReference type="Pfam" id="PF01408"/>
    </source>
</evidence>
<reference evidence="3 4" key="1">
    <citation type="submission" date="2018-08" db="EMBL/GenBank/DDBJ databases">
        <title>A genome reference for cultivated species of the human gut microbiota.</title>
        <authorList>
            <person name="Zou Y."/>
            <person name="Xue W."/>
            <person name="Luo G."/>
        </authorList>
    </citation>
    <scope>NUCLEOTIDE SEQUENCE [LARGE SCALE GENOMIC DNA]</scope>
    <source>
        <strain evidence="3 4">AF37-2AT</strain>
    </source>
</reference>
<dbReference type="EMBL" id="QVLX01000004">
    <property type="protein sequence ID" value="RGE86976.1"/>
    <property type="molecule type" value="Genomic_DNA"/>
</dbReference>
<feature type="domain" description="Thiazolinyl imine reductase-like C-terminal" evidence="2">
    <location>
        <begin position="153"/>
        <end position="249"/>
    </location>
</feature>
<proteinExistence type="predicted"/>
<dbReference type="InterPro" id="IPR048655">
    <property type="entry name" value="Irp3-like_C"/>
</dbReference>
<dbReference type="Pfam" id="PF01408">
    <property type="entry name" value="GFO_IDH_MocA"/>
    <property type="match status" value="1"/>
</dbReference>
<dbReference type="AlphaFoldDB" id="A0A3E3K1V2"/>
<dbReference type="Gene3D" id="3.30.360.10">
    <property type="entry name" value="Dihydrodipicolinate Reductase, domain 2"/>
    <property type="match status" value="1"/>
</dbReference>
<dbReference type="GO" id="GO:0000166">
    <property type="term" value="F:nucleotide binding"/>
    <property type="evidence" value="ECO:0007669"/>
    <property type="project" value="InterPro"/>
</dbReference>
<keyword evidence="4" id="KW-1185">Reference proteome</keyword>
<dbReference type="PANTHER" id="PTHR43377">
    <property type="entry name" value="BILIVERDIN REDUCTASE A"/>
    <property type="match status" value="1"/>
</dbReference>
<dbReference type="Proteomes" id="UP000261080">
    <property type="component" value="Unassembled WGS sequence"/>
</dbReference>
<comment type="caution">
    <text evidence="3">The sequence shown here is derived from an EMBL/GenBank/DDBJ whole genome shotgun (WGS) entry which is preliminary data.</text>
</comment>
<dbReference type="InterPro" id="IPR036291">
    <property type="entry name" value="NAD(P)-bd_dom_sf"/>
</dbReference>